<dbReference type="Proteomes" id="UP001155057">
    <property type="component" value="Unassembled WGS sequence"/>
</dbReference>
<feature type="compositionally biased region" description="Acidic residues" evidence="1">
    <location>
        <begin position="200"/>
        <end position="209"/>
    </location>
</feature>
<name>A0A9X2TL73_9BACT</name>
<accession>A0A9X2TL73</accession>
<feature type="region of interest" description="Disordered" evidence="1">
    <location>
        <begin position="163"/>
        <end position="222"/>
    </location>
</feature>
<feature type="compositionally biased region" description="Acidic residues" evidence="1">
    <location>
        <begin position="178"/>
        <end position="190"/>
    </location>
</feature>
<evidence type="ECO:0000313" key="3">
    <source>
        <dbReference type="Proteomes" id="UP001155057"/>
    </source>
</evidence>
<dbReference type="EMBL" id="JANUAE010000015">
    <property type="protein sequence ID" value="MCS3711553.1"/>
    <property type="molecule type" value="Genomic_DNA"/>
</dbReference>
<gene>
    <name evidence="2" type="ORF">GGP61_003186</name>
</gene>
<feature type="compositionally biased region" description="Basic and acidic residues" evidence="1">
    <location>
        <begin position="168"/>
        <end position="177"/>
    </location>
</feature>
<sequence>MSTQAISNLNEAIKAKTHGDQGPRHAAQNSKHQIAKVTQSLDGIDSGSEQAAALSLVHYAALQPVLDRMDRGSLEFDPTSWSRDQLTDQFKAKQLTELLRTVRDNQSWGLNLKKRQTAHMIRTGFCGSSAESDYDDAEDGVYHSHTESFLRIIQAKDAVECQEDDENYAERDWRSADDADCEADMSDTDATESTGSDTSENSDSDDADSAADATESTGTAEVGAMMQKLIDKRIDERIDNVDDSDCDCDSVTEERIREIVREEVKDLLGDLV</sequence>
<feature type="compositionally biased region" description="Low complexity" evidence="1">
    <location>
        <begin position="210"/>
        <end position="221"/>
    </location>
</feature>
<dbReference type="AlphaFoldDB" id="A0A9X2TL73"/>
<proteinExistence type="predicted"/>
<comment type="caution">
    <text evidence="2">The sequence shown here is derived from an EMBL/GenBank/DDBJ whole genome shotgun (WGS) entry which is preliminary data.</text>
</comment>
<protein>
    <submittedName>
        <fullName evidence="2">Uncharacterized protein</fullName>
    </submittedName>
</protein>
<dbReference type="RefSeq" id="WP_259124377.1">
    <property type="nucleotide sequence ID" value="NZ_JANUAE010000015.1"/>
</dbReference>
<evidence type="ECO:0000256" key="1">
    <source>
        <dbReference type="SAM" id="MobiDB-lite"/>
    </source>
</evidence>
<evidence type="ECO:0000313" key="2">
    <source>
        <dbReference type="EMBL" id="MCS3711553.1"/>
    </source>
</evidence>
<reference evidence="2" key="1">
    <citation type="submission" date="2022-08" db="EMBL/GenBank/DDBJ databases">
        <title>Genomic Encyclopedia of Type Strains, Phase V (KMG-V): Genome sequencing to study the core and pangenomes of soil and plant-associated prokaryotes.</title>
        <authorList>
            <person name="Whitman W."/>
        </authorList>
    </citation>
    <scope>NUCLEOTIDE SEQUENCE</scope>
    <source>
        <strain evidence="2">SP3049</strain>
    </source>
</reference>
<organism evidence="2 3">
    <name type="scientific">Salinibacter ruber</name>
    <dbReference type="NCBI Taxonomy" id="146919"/>
    <lineage>
        <taxon>Bacteria</taxon>
        <taxon>Pseudomonadati</taxon>
        <taxon>Rhodothermota</taxon>
        <taxon>Rhodothermia</taxon>
        <taxon>Rhodothermales</taxon>
        <taxon>Salinibacteraceae</taxon>
        <taxon>Salinibacter</taxon>
    </lineage>
</organism>